<keyword evidence="3" id="KW-1185">Reference proteome</keyword>
<dbReference type="InterPro" id="IPR051703">
    <property type="entry name" value="NF-kappa-B_Signaling_Reg"/>
</dbReference>
<feature type="domain" description="YqaJ viral recombinase" evidence="1">
    <location>
        <begin position="254"/>
        <end position="323"/>
    </location>
</feature>
<sequence length="340" mass="39335">MCRYTPQIRETEFNDTQARVLAKGFEAADIKSSGLLFPSTRLHVLQTTQRHLKRRIRAEIAAVSQEELRKSMSGMLSQLNIGEEQRLRVPVFENKVLTKIFGAKRDEVTGEWRKLHNEELQALYSSLDIIRNIKSRRLRWAGHVARSDESRNAYRVLVGKPERKRPLGRLRRRWEDNIKMDLREVGYDDGDWINLTVLDDCEKDGTYTPYTLLKDYDVTFNQRDIIPSEDDRPTFEMDLPHPSLYQDINSDTVLPAISDDCIKPTEHGKKYESVAVREFEDRFGIVTSLCGLLNSSSHPFICASPDWVICEEEILEIKCPYSAQDSVISPETVDFLYLCD</sequence>
<dbReference type="InterPro" id="IPR011335">
    <property type="entry name" value="Restrct_endonuc-II-like"/>
</dbReference>
<dbReference type="PANTHER" id="PTHR46609">
    <property type="entry name" value="EXONUCLEASE, PHAGE-TYPE/RECB, C-TERMINAL DOMAIN-CONTAINING PROTEIN"/>
    <property type="match status" value="1"/>
</dbReference>
<feature type="non-terminal residue" evidence="2">
    <location>
        <position position="340"/>
    </location>
</feature>
<gene>
    <name evidence="2" type="ORF">ANN_19680</name>
</gene>
<evidence type="ECO:0000313" key="2">
    <source>
        <dbReference type="EMBL" id="KAJ4431085.1"/>
    </source>
</evidence>
<dbReference type="InterPro" id="IPR019080">
    <property type="entry name" value="YqaJ_viral_recombinase"/>
</dbReference>
<proteinExistence type="predicted"/>
<accession>A0ABQ8SBG1</accession>
<dbReference type="SUPFAM" id="SSF52980">
    <property type="entry name" value="Restriction endonuclease-like"/>
    <property type="match status" value="1"/>
</dbReference>
<dbReference type="Gene3D" id="3.90.320.10">
    <property type="match status" value="1"/>
</dbReference>
<dbReference type="PANTHER" id="PTHR46609:SF8">
    <property type="entry name" value="YQAJ VIRAL RECOMBINASE DOMAIN-CONTAINING PROTEIN"/>
    <property type="match status" value="1"/>
</dbReference>
<dbReference type="InterPro" id="IPR011604">
    <property type="entry name" value="PDDEXK-like_dom_sf"/>
</dbReference>
<dbReference type="EMBL" id="JAJSOF020000031">
    <property type="protein sequence ID" value="KAJ4431085.1"/>
    <property type="molecule type" value="Genomic_DNA"/>
</dbReference>
<dbReference type="Pfam" id="PF09588">
    <property type="entry name" value="YqaJ"/>
    <property type="match status" value="1"/>
</dbReference>
<evidence type="ECO:0000313" key="3">
    <source>
        <dbReference type="Proteomes" id="UP001148838"/>
    </source>
</evidence>
<protein>
    <recommendedName>
        <fullName evidence="1">YqaJ viral recombinase domain-containing protein</fullName>
    </recommendedName>
</protein>
<comment type="caution">
    <text evidence="2">The sequence shown here is derived from an EMBL/GenBank/DDBJ whole genome shotgun (WGS) entry which is preliminary data.</text>
</comment>
<organism evidence="2 3">
    <name type="scientific">Periplaneta americana</name>
    <name type="common">American cockroach</name>
    <name type="synonym">Blatta americana</name>
    <dbReference type="NCBI Taxonomy" id="6978"/>
    <lineage>
        <taxon>Eukaryota</taxon>
        <taxon>Metazoa</taxon>
        <taxon>Ecdysozoa</taxon>
        <taxon>Arthropoda</taxon>
        <taxon>Hexapoda</taxon>
        <taxon>Insecta</taxon>
        <taxon>Pterygota</taxon>
        <taxon>Neoptera</taxon>
        <taxon>Polyneoptera</taxon>
        <taxon>Dictyoptera</taxon>
        <taxon>Blattodea</taxon>
        <taxon>Blattoidea</taxon>
        <taxon>Blattidae</taxon>
        <taxon>Blattinae</taxon>
        <taxon>Periplaneta</taxon>
    </lineage>
</organism>
<reference evidence="2 3" key="1">
    <citation type="journal article" date="2022" name="Allergy">
        <title>Genome assembly and annotation of Periplaneta americana reveal a comprehensive cockroach allergen profile.</title>
        <authorList>
            <person name="Wang L."/>
            <person name="Xiong Q."/>
            <person name="Saelim N."/>
            <person name="Wang L."/>
            <person name="Nong W."/>
            <person name="Wan A.T."/>
            <person name="Shi M."/>
            <person name="Liu X."/>
            <person name="Cao Q."/>
            <person name="Hui J.H.L."/>
            <person name="Sookrung N."/>
            <person name="Leung T.F."/>
            <person name="Tungtrongchitr A."/>
            <person name="Tsui S.K.W."/>
        </authorList>
    </citation>
    <scope>NUCLEOTIDE SEQUENCE [LARGE SCALE GENOMIC DNA]</scope>
    <source>
        <strain evidence="2">PWHHKU_190912</strain>
    </source>
</reference>
<dbReference type="Proteomes" id="UP001148838">
    <property type="component" value="Unassembled WGS sequence"/>
</dbReference>
<evidence type="ECO:0000259" key="1">
    <source>
        <dbReference type="Pfam" id="PF09588"/>
    </source>
</evidence>
<name>A0ABQ8SBG1_PERAM</name>